<evidence type="ECO:0008006" key="3">
    <source>
        <dbReference type="Google" id="ProtNLM"/>
    </source>
</evidence>
<reference evidence="2" key="1">
    <citation type="submission" date="2016-03" db="EMBL/GenBank/DDBJ databases">
        <authorList>
            <person name="Heylen K."/>
            <person name="De Vos P."/>
            <person name="Vekeman B."/>
        </authorList>
    </citation>
    <scope>NUCLEOTIDE SEQUENCE [LARGE SCALE GENOMIC DNA]</scope>
    <source>
        <strain evidence="2">R-45383</strain>
    </source>
</reference>
<comment type="caution">
    <text evidence="1">The sequence shown here is derived from an EMBL/GenBank/DDBJ whole genome shotgun (WGS) entry which is preliminary data.</text>
</comment>
<dbReference type="EMBL" id="LUUK01000056">
    <property type="protein sequence ID" value="OAI23682.1"/>
    <property type="molecule type" value="Genomic_DNA"/>
</dbReference>
<dbReference type="Proteomes" id="UP000077628">
    <property type="component" value="Unassembled WGS sequence"/>
</dbReference>
<organism evidence="1 2">
    <name type="scientific">Methylomonas koyamae</name>
    <dbReference type="NCBI Taxonomy" id="702114"/>
    <lineage>
        <taxon>Bacteria</taxon>
        <taxon>Pseudomonadati</taxon>
        <taxon>Pseudomonadota</taxon>
        <taxon>Gammaproteobacteria</taxon>
        <taxon>Methylococcales</taxon>
        <taxon>Methylococcaceae</taxon>
        <taxon>Methylomonas</taxon>
    </lineage>
</organism>
<keyword evidence="2" id="KW-1185">Reference proteome</keyword>
<dbReference type="AlphaFoldDB" id="A0A177P0Q6"/>
<accession>A0A177P0Q6</accession>
<evidence type="ECO:0000313" key="2">
    <source>
        <dbReference type="Proteomes" id="UP000077628"/>
    </source>
</evidence>
<evidence type="ECO:0000313" key="1">
    <source>
        <dbReference type="EMBL" id="OAI23682.1"/>
    </source>
</evidence>
<gene>
    <name evidence="1" type="ORF">A1355_01540</name>
</gene>
<dbReference type="STRING" id="702114.A1355_01540"/>
<name>A0A177P0Q6_9GAMM</name>
<proteinExistence type="predicted"/>
<sequence>MKLKDWFEHWGLTKIKLTAGFFESEWQAQTADQDAAWELYVELLTRIVTQPLPDRDGDEQAALNSVHSLFGITREILRRQGRNCEQFSKVAIVVLNQIVRPFTAKWHKLALAGAFDQPERCREFRAELKTLQLDLLIYAKALAAIAQVEDLTAAAFDDPAGR</sequence>
<protein>
    <recommendedName>
        <fullName evidence="3">RsbT co-antagonist protein RsbRD N-terminal domain-containing protein</fullName>
    </recommendedName>
</protein>
<dbReference type="RefSeq" id="WP_064025785.1">
    <property type="nucleotide sequence ID" value="NZ_LUUK01000056.1"/>
</dbReference>
<dbReference type="OrthoDB" id="511218at2"/>